<sequence length="41" mass="4812">MMLRLGMYLSHLIEKVMDSKKEVADVILEAMMFAPKKTKFH</sequence>
<accession>A0ABT9ZMB9</accession>
<organism evidence="1 2">
    <name type="scientific">Metabacillus malikii</name>
    <dbReference type="NCBI Taxonomy" id="1504265"/>
    <lineage>
        <taxon>Bacteria</taxon>
        <taxon>Bacillati</taxon>
        <taxon>Bacillota</taxon>
        <taxon>Bacilli</taxon>
        <taxon>Bacillales</taxon>
        <taxon>Bacillaceae</taxon>
        <taxon>Metabacillus</taxon>
    </lineage>
</organism>
<protein>
    <submittedName>
        <fullName evidence="1">Uncharacterized protein</fullName>
    </submittedName>
</protein>
<keyword evidence="2" id="KW-1185">Reference proteome</keyword>
<gene>
    <name evidence="1" type="ORF">J2S19_004770</name>
</gene>
<evidence type="ECO:0000313" key="1">
    <source>
        <dbReference type="EMBL" id="MDQ0233423.1"/>
    </source>
</evidence>
<dbReference type="Proteomes" id="UP001234495">
    <property type="component" value="Unassembled WGS sequence"/>
</dbReference>
<reference evidence="1 2" key="1">
    <citation type="submission" date="2023-07" db="EMBL/GenBank/DDBJ databases">
        <title>Genomic Encyclopedia of Type Strains, Phase IV (KMG-IV): sequencing the most valuable type-strain genomes for metagenomic binning, comparative biology and taxonomic classification.</title>
        <authorList>
            <person name="Goeker M."/>
        </authorList>
    </citation>
    <scope>NUCLEOTIDE SEQUENCE [LARGE SCALE GENOMIC DNA]</scope>
    <source>
        <strain evidence="1 2">DSM 29005</strain>
    </source>
</reference>
<name>A0ABT9ZMB9_9BACI</name>
<evidence type="ECO:0000313" key="2">
    <source>
        <dbReference type="Proteomes" id="UP001234495"/>
    </source>
</evidence>
<dbReference type="RefSeq" id="WP_307346734.1">
    <property type="nucleotide sequence ID" value="NZ_JAUSUD010000039.1"/>
</dbReference>
<proteinExistence type="predicted"/>
<comment type="caution">
    <text evidence="1">The sequence shown here is derived from an EMBL/GenBank/DDBJ whole genome shotgun (WGS) entry which is preliminary data.</text>
</comment>
<dbReference type="EMBL" id="JAUSUD010000039">
    <property type="protein sequence ID" value="MDQ0233423.1"/>
    <property type="molecule type" value="Genomic_DNA"/>
</dbReference>